<dbReference type="RefSeq" id="XP_022284288.1">
    <property type="nucleotide sequence ID" value="XM_022428484.1"/>
</dbReference>
<name>A0A179FGX0_METCM</name>
<keyword evidence="2" id="KW-0472">Membrane</keyword>
<organism evidence="3 4">
    <name type="scientific">Pochonia chlamydosporia 170</name>
    <dbReference type="NCBI Taxonomy" id="1380566"/>
    <lineage>
        <taxon>Eukaryota</taxon>
        <taxon>Fungi</taxon>
        <taxon>Dikarya</taxon>
        <taxon>Ascomycota</taxon>
        <taxon>Pezizomycotina</taxon>
        <taxon>Sordariomycetes</taxon>
        <taxon>Hypocreomycetidae</taxon>
        <taxon>Hypocreales</taxon>
        <taxon>Clavicipitaceae</taxon>
        <taxon>Pochonia</taxon>
    </lineage>
</organism>
<feature type="transmembrane region" description="Helical" evidence="2">
    <location>
        <begin position="291"/>
        <end position="312"/>
    </location>
</feature>
<protein>
    <submittedName>
        <fullName evidence="3">Uncharacterized protein</fullName>
    </submittedName>
</protein>
<evidence type="ECO:0000313" key="4">
    <source>
        <dbReference type="Proteomes" id="UP000078397"/>
    </source>
</evidence>
<keyword evidence="2" id="KW-1133">Transmembrane helix</keyword>
<feature type="transmembrane region" description="Helical" evidence="2">
    <location>
        <begin position="266"/>
        <end position="285"/>
    </location>
</feature>
<dbReference type="GeneID" id="28849019"/>
<dbReference type="EMBL" id="LSBJ02000005">
    <property type="protein sequence ID" value="OAQ64657.2"/>
    <property type="molecule type" value="Genomic_DNA"/>
</dbReference>
<keyword evidence="2" id="KW-0812">Transmembrane</keyword>
<dbReference type="AlphaFoldDB" id="A0A179FGX0"/>
<keyword evidence="4" id="KW-1185">Reference proteome</keyword>
<gene>
    <name evidence="3" type="ORF">VFPPC_05909</name>
</gene>
<evidence type="ECO:0000256" key="1">
    <source>
        <dbReference type="SAM" id="MobiDB-lite"/>
    </source>
</evidence>
<evidence type="ECO:0000313" key="3">
    <source>
        <dbReference type="EMBL" id="OAQ64657.2"/>
    </source>
</evidence>
<dbReference type="OrthoDB" id="4939233at2759"/>
<reference evidence="3 4" key="1">
    <citation type="journal article" date="2016" name="PLoS Pathog.">
        <title>Biosynthesis of antibiotic leucinostatins in bio-control fungus Purpureocillium lilacinum and their inhibition on phytophthora revealed by genome mining.</title>
        <authorList>
            <person name="Wang G."/>
            <person name="Liu Z."/>
            <person name="Lin R."/>
            <person name="Li E."/>
            <person name="Mao Z."/>
            <person name="Ling J."/>
            <person name="Yang Y."/>
            <person name="Yin W.B."/>
            <person name="Xie B."/>
        </authorList>
    </citation>
    <scope>NUCLEOTIDE SEQUENCE [LARGE SCALE GENOMIC DNA]</scope>
    <source>
        <strain evidence="3">170</strain>
    </source>
</reference>
<comment type="caution">
    <text evidence="3">The sequence shown here is derived from an EMBL/GenBank/DDBJ whole genome shotgun (WGS) entry which is preliminary data.</text>
</comment>
<feature type="compositionally biased region" description="Polar residues" evidence="1">
    <location>
        <begin position="16"/>
        <end position="32"/>
    </location>
</feature>
<proteinExistence type="predicted"/>
<feature type="region of interest" description="Disordered" evidence="1">
    <location>
        <begin position="1"/>
        <end position="43"/>
    </location>
</feature>
<sequence>MDDGNATDLGPDEKLSQSQLRESFLQSFSSGKMTGRASEDITERSMTELSGITYGSDGPGITASDPLHPVLEELPEHPVSAPTWVLPSKDELLHKHDLVSVAVLQKMDESYALTQAHQGPAFLLQLRWDRKIIETYERIIESFRNKTLCPEEHWDSLEELLCKKYQFTHHQISVLSRETPIKSAVRQFKKHATKELGDERASYLPDDHKDYVMVGTLGKLDVMVRHFAETALGEGIYKPFLSDTIEREGMRYLYFPSLPLRITSRTLVTCCLAGLFCVPVIFQVSGVVSRAGAIAAFGVGVTLGCFIMNIIFDDMKANTMLTLALAALLSNCLTSN</sequence>
<evidence type="ECO:0000256" key="2">
    <source>
        <dbReference type="SAM" id="Phobius"/>
    </source>
</evidence>
<dbReference type="KEGG" id="pchm:VFPPC_05909"/>
<dbReference type="Proteomes" id="UP000078397">
    <property type="component" value="Unassembled WGS sequence"/>
</dbReference>
<accession>A0A179FGX0</accession>